<comment type="caution">
    <text evidence="1">The sequence shown here is derived from an EMBL/GenBank/DDBJ whole genome shotgun (WGS) entry which is preliminary data.</text>
</comment>
<proteinExistence type="predicted"/>
<sequence>MIVWEGLRSVEASAYHQKSTDEWYSQLTTDIVKWLDIQLPSVAKLDAHTYFPTLYSPGQETYTICEGRTSKIYPDDPRSWACMTATQLAIRWLKFPAQKPWQYAARITRRLYDIGGPAILLLRGTWFACRKPQEQFLTAGSSLSLSSIDSSFDRHVQQLTIFRVGTAENDLLKRIDNICGSFRNIDARNQYTFLLSSIPSTAPSSYTISNAIQSPSPIIAGPIPSPSSYFDEAVADQLIKKLEVLYPFLDEGLNPPQSKANDNIGAFISRVKQNVDKLLPFRDLARSRSLILADNGPFSPNMLRTREGMFSALMFRGLLFNTKYLADPRNPCVFRNLTDWNIAMERARSNVDDIQESYFCDKNAYGSCAKDRVLDNATAYWKASNNPELNSWLLGEETFTFERLFSHLQRPEFPAFGKLTSFLLAADYATAGAVPMPSAHEVGCVIYKVGLGSLQGMKRMGFPCDDADGTGDGFAFVYDHFRKRIDLDRQDQMGFNVFMMEHCLCKDRRLDGVLWNAIYKSQNT</sequence>
<accession>A0ABR3F6S5</accession>
<protein>
    <submittedName>
        <fullName evidence="1">Uncharacterized protein</fullName>
    </submittedName>
</protein>
<name>A0ABR3F6S5_9AGAR</name>
<gene>
    <name evidence="1" type="ORF">V5O48_010997</name>
</gene>
<keyword evidence="2" id="KW-1185">Reference proteome</keyword>
<organism evidence="1 2">
    <name type="scientific">Marasmius crinis-equi</name>
    <dbReference type="NCBI Taxonomy" id="585013"/>
    <lineage>
        <taxon>Eukaryota</taxon>
        <taxon>Fungi</taxon>
        <taxon>Dikarya</taxon>
        <taxon>Basidiomycota</taxon>
        <taxon>Agaricomycotina</taxon>
        <taxon>Agaricomycetes</taxon>
        <taxon>Agaricomycetidae</taxon>
        <taxon>Agaricales</taxon>
        <taxon>Marasmiineae</taxon>
        <taxon>Marasmiaceae</taxon>
        <taxon>Marasmius</taxon>
    </lineage>
</organism>
<dbReference type="EMBL" id="JBAHYK010000848">
    <property type="protein sequence ID" value="KAL0570957.1"/>
    <property type="molecule type" value="Genomic_DNA"/>
</dbReference>
<evidence type="ECO:0000313" key="1">
    <source>
        <dbReference type="EMBL" id="KAL0570957.1"/>
    </source>
</evidence>
<dbReference type="Proteomes" id="UP001465976">
    <property type="component" value="Unassembled WGS sequence"/>
</dbReference>
<evidence type="ECO:0000313" key="2">
    <source>
        <dbReference type="Proteomes" id="UP001465976"/>
    </source>
</evidence>
<reference evidence="1 2" key="1">
    <citation type="submission" date="2024-02" db="EMBL/GenBank/DDBJ databases">
        <title>A draft genome for the cacao thread blight pathogen Marasmius crinis-equi.</title>
        <authorList>
            <person name="Cohen S.P."/>
            <person name="Baruah I.K."/>
            <person name="Amoako-Attah I."/>
            <person name="Bukari Y."/>
            <person name="Meinhardt L.W."/>
            <person name="Bailey B.A."/>
        </authorList>
    </citation>
    <scope>NUCLEOTIDE SEQUENCE [LARGE SCALE GENOMIC DNA]</scope>
    <source>
        <strain evidence="1 2">GH-76</strain>
    </source>
</reference>